<evidence type="ECO:0000313" key="1">
    <source>
        <dbReference type="EMBL" id="RML46523.1"/>
    </source>
</evidence>
<dbReference type="AlphaFoldDB" id="A0A3M2W550"/>
<name>A0A3M2W550_PSEYM</name>
<gene>
    <name evidence="1" type="ORF">APX70_07351</name>
</gene>
<reference evidence="1 2" key="1">
    <citation type="submission" date="2018-08" db="EMBL/GenBank/DDBJ databases">
        <title>Recombination of ecologically and evolutionarily significant loci maintains genetic cohesion in the Pseudomonas syringae species complex.</title>
        <authorList>
            <person name="Dillon M."/>
            <person name="Thakur S."/>
            <person name="Almeida R.N.D."/>
            <person name="Weir B.S."/>
            <person name="Guttman D.S."/>
        </authorList>
    </citation>
    <scope>NUCLEOTIDE SEQUENCE [LARGE SCALE GENOMIC DNA]</scope>
    <source>
        <strain evidence="1 2">88_10</strain>
    </source>
</reference>
<accession>A0A3M2W550</accession>
<sequence length="37" mass="4043">MIDILQGEDMGSPSRLRAEIPEQIGSSIRVSGMARKL</sequence>
<dbReference type="Proteomes" id="UP000282378">
    <property type="component" value="Unassembled WGS sequence"/>
</dbReference>
<proteinExistence type="predicted"/>
<protein>
    <submittedName>
        <fullName evidence="1">Phenazine biosynthesis protein</fullName>
    </submittedName>
</protein>
<evidence type="ECO:0000313" key="2">
    <source>
        <dbReference type="Proteomes" id="UP000282378"/>
    </source>
</evidence>
<organism evidence="1 2">
    <name type="scientific">Pseudomonas syringae pv. maculicola</name>
    <dbReference type="NCBI Taxonomy" id="59511"/>
    <lineage>
        <taxon>Bacteria</taxon>
        <taxon>Pseudomonadati</taxon>
        <taxon>Pseudomonadota</taxon>
        <taxon>Gammaproteobacteria</taxon>
        <taxon>Pseudomonadales</taxon>
        <taxon>Pseudomonadaceae</taxon>
        <taxon>Pseudomonas</taxon>
    </lineage>
</organism>
<dbReference type="EMBL" id="RBNL01003677">
    <property type="protein sequence ID" value="RML46523.1"/>
    <property type="molecule type" value="Genomic_DNA"/>
</dbReference>
<comment type="caution">
    <text evidence="1">The sequence shown here is derived from an EMBL/GenBank/DDBJ whole genome shotgun (WGS) entry which is preliminary data.</text>
</comment>